<dbReference type="InterPro" id="IPR021295">
    <property type="entry name" value="DUF2867"/>
</dbReference>
<sequence length="327" mass="36211">MRIHNVHERVVTGTPEDIEPLMATLGQPNDVLYPPLWEPMRFDGPVAVGASGTHGTISAYEPGRLMEITFPAGTGITGTHTFTVTQVGTRHSLVRHEVDAIATPKAWLFWHTLIRSSHDAVLESLLDRLQTVLGAPPVRPSAPSVYARLLRWFERPRAYAVQAPTEGLLASQPRRVDHSDAFAIERRRETPGDPETWAQAIFNDLPPVVTALMGLREHLVGIAGIERGTPDAFAVLAQNDDEVLLGADAGHLDFRTSVRREPGRIVVTTAVELHNRRGRAYFALIKLIHPLVVRAMLNRSAVRLARNSTPRIHLHRSIEPADFARFG</sequence>
<protein>
    <recommendedName>
        <fullName evidence="3">DUF2867 domain-containing protein</fullName>
    </recommendedName>
</protein>
<dbReference type="EMBL" id="CP002786">
    <property type="protein sequence ID" value="AEF40772.1"/>
    <property type="molecule type" value="Genomic_DNA"/>
</dbReference>
<keyword evidence="2" id="KW-1185">Reference proteome</keyword>
<evidence type="ECO:0000313" key="2">
    <source>
        <dbReference type="Proteomes" id="UP000009235"/>
    </source>
</evidence>
<gene>
    <name evidence="1" type="ordered locus">AS9A_2325</name>
</gene>
<reference evidence="1 2" key="1">
    <citation type="journal article" date="2011" name="J. Bacteriol.">
        <title>Complete genome sequence of Amycolicicoccus subflavus DQS3-9A1T, an actinomycete isolated from crude oil-polluted soil.</title>
        <authorList>
            <person name="Cai M."/>
            <person name="Chen W.M."/>
            <person name="Nie Y."/>
            <person name="Chi C.Q."/>
            <person name="Wang Y.N."/>
            <person name="Tang Y.Q."/>
            <person name="Li G.Y."/>
            <person name="Wu X.L."/>
        </authorList>
    </citation>
    <scope>NUCLEOTIDE SEQUENCE [LARGE SCALE GENOMIC DNA]</scope>
    <source>
        <strain evidence="2">DSM 45089 / DQS3-9A1</strain>
    </source>
</reference>
<dbReference type="STRING" id="443218.AS9A_2325"/>
<dbReference type="Pfam" id="PF11066">
    <property type="entry name" value="DUF2867"/>
    <property type="match status" value="1"/>
</dbReference>
<name>F6ERV7_HOYSD</name>
<dbReference type="SUPFAM" id="SSF55961">
    <property type="entry name" value="Bet v1-like"/>
    <property type="match status" value="1"/>
</dbReference>
<dbReference type="OrthoDB" id="7067492at2"/>
<organism evidence="1 2">
    <name type="scientific">Hoyosella subflava (strain DSM 45089 / JCM 17490 / NBRC 109087 / DQS3-9A1)</name>
    <name type="common">Amycolicicoccus subflavus</name>
    <dbReference type="NCBI Taxonomy" id="443218"/>
    <lineage>
        <taxon>Bacteria</taxon>
        <taxon>Bacillati</taxon>
        <taxon>Actinomycetota</taxon>
        <taxon>Actinomycetes</taxon>
        <taxon>Mycobacteriales</taxon>
        <taxon>Hoyosellaceae</taxon>
        <taxon>Hoyosella</taxon>
    </lineage>
</organism>
<dbReference type="eggNOG" id="ENOG5032UFC">
    <property type="taxonomic scope" value="Bacteria"/>
</dbReference>
<dbReference type="HOGENOM" id="CLU_894042_0_0_11"/>
<evidence type="ECO:0008006" key="3">
    <source>
        <dbReference type="Google" id="ProtNLM"/>
    </source>
</evidence>
<dbReference type="KEGG" id="asd:AS9A_2325"/>
<proteinExistence type="predicted"/>
<accession>F6ERV7</accession>
<dbReference type="AlphaFoldDB" id="F6ERV7"/>
<dbReference type="Proteomes" id="UP000009235">
    <property type="component" value="Chromosome"/>
</dbReference>
<dbReference type="RefSeq" id="WP_013807121.1">
    <property type="nucleotide sequence ID" value="NC_015564.1"/>
</dbReference>
<evidence type="ECO:0000313" key="1">
    <source>
        <dbReference type="EMBL" id="AEF40772.1"/>
    </source>
</evidence>